<evidence type="ECO:0000313" key="2">
    <source>
        <dbReference type="Proteomes" id="UP000507245"/>
    </source>
</evidence>
<sequence length="138" mass="15778">MPTLPSETNHFGPLSGTPTVTIQQDVASSPINDVWDIVKKAYHDASACFQVYELMKKSFQLRQSGWPLSTYFTEMNCLFMELDYRRLIDLKNPYDIAKLKKRTSEERVYMFLAGPDHNLDRVCSCVLAIVPLPDLTEA</sequence>
<name>A0A6J5WGN8_PRUAR</name>
<evidence type="ECO:0008006" key="3">
    <source>
        <dbReference type="Google" id="ProtNLM"/>
    </source>
</evidence>
<organism evidence="1 2">
    <name type="scientific">Prunus armeniaca</name>
    <name type="common">Apricot</name>
    <name type="synonym">Armeniaca vulgaris</name>
    <dbReference type="NCBI Taxonomy" id="36596"/>
    <lineage>
        <taxon>Eukaryota</taxon>
        <taxon>Viridiplantae</taxon>
        <taxon>Streptophyta</taxon>
        <taxon>Embryophyta</taxon>
        <taxon>Tracheophyta</taxon>
        <taxon>Spermatophyta</taxon>
        <taxon>Magnoliopsida</taxon>
        <taxon>eudicotyledons</taxon>
        <taxon>Gunneridae</taxon>
        <taxon>Pentapetalae</taxon>
        <taxon>rosids</taxon>
        <taxon>fabids</taxon>
        <taxon>Rosales</taxon>
        <taxon>Rosaceae</taxon>
        <taxon>Amygdaloideae</taxon>
        <taxon>Amygdaleae</taxon>
        <taxon>Prunus</taxon>
    </lineage>
</organism>
<protein>
    <recommendedName>
        <fullName evidence="3">Retrotransposon gag domain-containing protein</fullName>
    </recommendedName>
</protein>
<accession>A0A6J5WGN8</accession>
<keyword evidence="2" id="KW-1185">Reference proteome</keyword>
<dbReference type="EMBL" id="CAEKKB010000002">
    <property type="protein sequence ID" value="CAB4299027.1"/>
    <property type="molecule type" value="Genomic_DNA"/>
</dbReference>
<dbReference type="AlphaFoldDB" id="A0A6J5WGN8"/>
<reference evidence="2" key="1">
    <citation type="journal article" date="2020" name="Genome Biol.">
        <title>Gamete binning: chromosome-level and haplotype-resolved genome assembly enabled by high-throughput single-cell sequencing of gamete genomes.</title>
        <authorList>
            <person name="Campoy J.A."/>
            <person name="Sun H."/>
            <person name="Goel M."/>
            <person name="Jiao W.-B."/>
            <person name="Folz-Donahue K."/>
            <person name="Wang N."/>
            <person name="Rubio M."/>
            <person name="Liu C."/>
            <person name="Kukat C."/>
            <person name="Ruiz D."/>
            <person name="Huettel B."/>
            <person name="Schneeberger K."/>
        </authorList>
    </citation>
    <scope>NUCLEOTIDE SEQUENCE [LARGE SCALE GENOMIC DNA]</scope>
    <source>
        <strain evidence="2">cv. Rojo Pasion</strain>
    </source>
</reference>
<gene>
    <name evidence="1" type="ORF">ORAREDHAP_LOCUS12289</name>
</gene>
<dbReference type="Proteomes" id="UP000507245">
    <property type="component" value="Unassembled WGS sequence"/>
</dbReference>
<dbReference type="OrthoDB" id="1745136at2759"/>
<proteinExistence type="predicted"/>
<evidence type="ECO:0000313" key="1">
    <source>
        <dbReference type="EMBL" id="CAB4299027.1"/>
    </source>
</evidence>